<evidence type="ECO:0000313" key="1">
    <source>
        <dbReference type="EMBL" id="QCD43758.1"/>
    </source>
</evidence>
<dbReference type="KEGG" id="ddb:E7747_16020"/>
<geneLocation type="plasmid" evidence="2">
    <name>pH5-4</name>
</geneLocation>
<reference evidence="3" key="1">
    <citation type="submission" date="2019-02" db="EMBL/GenBank/DDBJ databases">
        <title>Isolation and identification of novel species under the genus Muribaculum.</title>
        <authorList>
            <person name="Miyake S."/>
            <person name="Ding Y."/>
            <person name="Low A."/>
            <person name="Soh M."/>
            <person name="Seedorf H."/>
        </authorList>
    </citation>
    <scope>NUCLEOTIDE SEQUENCE [LARGE SCALE GENOMIC DNA]</scope>
    <source>
        <strain evidence="3">H5</strain>
        <plasmid evidence="3">ph5-1</plasmid>
        <plasmid evidence="3">ph5-4</plasmid>
    </source>
</reference>
<geneLocation type="plasmid" evidence="3">
    <name>ph5-1</name>
</geneLocation>
<organism evidence="2 3">
    <name type="scientific">Duncaniella dubosii</name>
    <dbReference type="NCBI Taxonomy" id="2518971"/>
    <lineage>
        <taxon>Bacteria</taxon>
        <taxon>Pseudomonadati</taxon>
        <taxon>Bacteroidota</taxon>
        <taxon>Bacteroidia</taxon>
        <taxon>Bacteroidales</taxon>
        <taxon>Muribaculaceae</taxon>
        <taxon>Duncaniella</taxon>
    </lineage>
</organism>
<reference evidence="2" key="2">
    <citation type="journal article" date="2020" name="Int. J. Syst. Evol. Microbiol.">
        <title>Cultivation and description of Duncaniella dubosii sp. nov., Duncaniella freteri sp. nov. and emended description of the species Duncaniella muris.</title>
        <authorList>
            <person name="Miyake S."/>
            <person name="Ding Y."/>
            <person name="Soh M."/>
            <person name="Low A."/>
            <person name="Seedorf H."/>
        </authorList>
    </citation>
    <scope>NUCLEOTIDE SEQUENCE</scope>
    <source>
        <strain evidence="2">H5</strain>
    </source>
</reference>
<proteinExistence type="predicted"/>
<dbReference type="Proteomes" id="UP000297149">
    <property type="component" value="Plasmid ph5-1"/>
</dbReference>
<geneLocation type="plasmid" evidence="3">
    <name>ph5-4</name>
</geneLocation>
<keyword evidence="2" id="KW-0614">Plasmid</keyword>
<dbReference type="AlphaFoldDB" id="A0A4P7W6P9"/>
<name>A0A4P7W6P9_9BACT</name>
<dbReference type="Proteomes" id="UP000297149">
    <property type="component" value="Plasmid ph5-4"/>
</dbReference>
<protein>
    <recommendedName>
        <fullName evidence="4">TIGR04150 pseudo-rSAM protein</fullName>
    </recommendedName>
</protein>
<geneLocation type="plasmid" evidence="1">
    <name>pH5-1</name>
</geneLocation>
<dbReference type="KEGG" id="ddb:E7747_16355"/>
<dbReference type="EMBL" id="CP039397">
    <property type="protein sequence ID" value="QCD43758.1"/>
    <property type="molecule type" value="Genomic_DNA"/>
</dbReference>
<keyword evidence="3" id="KW-1185">Reference proteome</keyword>
<evidence type="ECO:0000313" key="2">
    <source>
        <dbReference type="EMBL" id="QCD43817.1"/>
    </source>
</evidence>
<gene>
    <name evidence="1" type="ORF">E7747_16020</name>
    <name evidence="2" type="ORF">E7747_16355</name>
</gene>
<sequence length="373" mass="42706">MLDDNTLIFNDSRSVDIMQRLLSSPKRTVHISEQDKTIPLISDTLKYFMGDLISSNIQPLQFESEINNISGIDAYHKSIIYSKYNIGSFISNCTLLVDMNKSDCSEYIAIQSGLSSCAESFQKRYPYAMNKSTIKTYIQGLVSINPNIVVNICGLDIDFLNDIIESFNARNLNIIISATTLNASPEILNTLINTNLSFSVLLNLPIDQINLPSNRNHISILTKITDKNDLEVYLNLLDSDYKVKFFPHLTSENLDFIKSLLNISEDELLGIPQKYQTIKINNLINSNLWGTIYLFSNGNIHYSLINDSNKIITFNNLYDGYKEDLINGTIDWIFNRNYTECKKCMYQRLCPPPNYIEHYLRCNNTLRCLIQDS</sequence>
<evidence type="ECO:0000313" key="3">
    <source>
        <dbReference type="Proteomes" id="UP000297149"/>
    </source>
</evidence>
<evidence type="ECO:0008006" key="4">
    <source>
        <dbReference type="Google" id="ProtNLM"/>
    </source>
</evidence>
<accession>A0A4P7W6P9</accession>
<dbReference type="EMBL" id="CP039400">
    <property type="protein sequence ID" value="QCD43817.1"/>
    <property type="molecule type" value="Genomic_DNA"/>
</dbReference>
<dbReference type="RefSeq" id="WP_136417193.1">
    <property type="nucleotide sequence ID" value="NZ_CP039397.1"/>
</dbReference>